<reference evidence="2 3" key="1">
    <citation type="submission" date="2015-11" db="EMBL/GenBank/DDBJ databases">
        <title>Whole-Genome Sequence of Candidatus Oderbacter manganicum from the National Park Lower Oder Valley, Germany.</title>
        <authorList>
            <person name="Braun B."/>
            <person name="Liere K."/>
            <person name="Szewzyk U."/>
        </authorList>
    </citation>
    <scope>NUCLEOTIDE SEQUENCE [LARGE SCALE GENOMIC DNA]</scope>
    <source>
        <strain evidence="2 3">OTSz_A_272</strain>
    </source>
</reference>
<accession>A0A1B1AG90</accession>
<dbReference type="AlphaFoldDB" id="A0A1B1AG90"/>
<dbReference type="RefSeq" id="WP_066769056.1">
    <property type="nucleotide sequence ID" value="NZ_CP013244.1"/>
</dbReference>
<keyword evidence="1" id="KW-0812">Transmembrane</keyword>
<name>A0A1B1AG90_9PROT</name>
<evidence type="ECO:0000313" key="2">
    <source>
        <dbReference type="EMBL" id="ANP45555.1"/>
    </source>
</evidence>
<evidence type="ECO:0000256" key="1">
    <source>
        <dbReference type="SAM" id="Phobius"/>
    </source>
</evidence>
<dbReference type="FunCoup" id="A0A1B1AG90">
    <property type="interactions" value="19"/>
</dbReference>
<dbReference type="KEGG" id="cbot:ATE48_06315"/>
<keyword evidence="1" id="KW-1133">Transmembrane helix</keyword>
<evidence type="ECO:0000313" key="3">
    <source>
        <dbReference type="Proteomes" id="UP000092498"/>
    </source>
</evidence>
<organism evidence="2 3">
    <name type="scientific">Candidatus Viadribacter manganicus</name>
    <dbReference type="NCBI Taxonomy" id="1759059"/>
    <lineage>
        <taxon>Bacteria</taxon>
        <taxon>Pseudomonadati</taxon>
        <taxon>Pseudomonadota</taxon>
        <taxon>Alphaproteobacteria</taxon>
        <taxon>Hyphomonadales</taxon>
        <taxon>Hyphomonadaceae</taxon>
        <taxon>Candidatus Viadribacter</taxon>
    </lineage>
</organism>
<dbReference type="OrthoDB" id="2004788at2"/>
<dbReference type="Pfam" id="PF05656">
    <property type="entry name" value="DUF805"/>
    <property type="match status" value="1"/>
</dbReference>
<evidence type="ECO:0008006" key="4">
    <source>
        <dbReference type="Google" id="ProtNLM"/>
    </source>
</evidence>
<dbReference type="PANTHER" id="PTHR34980">
    <property type="entry name" value="INNER MEMBRANE PROTEIN-RELATED-RELATED"/>
    <property type="match status" value="1"/>
</dbReference>
<dbReference type="InterPro" id="IPR008523">
    <property type="entry name" value="DUF805"/>
</dbReference>
<keyword evidence="3" id="KW-1185">Reference proteome</keyword>
<proteinExistence type="predicted"/>
<gene>
    <name evidence="2" type="ORF">ATE48_06315</name>
</gene>
<dbReference type="Proteomes" id="UP000092498">
    <property type="component" value="Chromosome"/>
</dbReference>
<protein>
    <recommendedName>
        <fullName evidence="4">DUF805 domain-containing protein</fullName>
    </recommendedName>
</protein>
<feature type="transmembrane region" description="Helical" evidence="1">
    <location>
        <begin position="115"/>
        <end position="137"/>
    </location>
</feature>
<dbReference type="GO" id="GO:0005886">
    <property type="term" value="C:plasma membrane"/>
    <property type="evidence" value="ECO:0007669"/>
    <property type="project" value="TreeGrafter"/>
</dbReference>
<keyword evidence="1" id="KW-0472">Membrane</keyword>
<feature type="transmembrane region" description="Helical" evidence="1">
    <location>
        <begin position="157"/>
        <end position="179"/>
    </location>
</feature>
<dbReference type="EMBL" id="CP013244">
    <property type="protein sequence ID" value="ANP45555.1"/>
    <property type="molecule type" value="Genomic_DNA"/>
</dbReference>
<sequence length="228" mass="24896">MRGQILHYDDGLGSGLISGDDGARYEFRRADLQQLRPLRQGMRVDFVAEGQSAAKVYIIDNPGPQPATNAGAASAYNTALGDLETTNEDLGLWGYFAKAMAKSFSGEGRARRKEYWSFVLFQLIIVMGAIFAFAMIAGVNGYDYDGASYDASNLSSGMLALGMIIAVVVFIPAGITVTIRRLHDIGLTGWFIFLSLIPYLGSFILLIMSLIPSERRVNKHGPYPKPLD</sequence>
<dbReference type="InParanoid" id="A0A1B1AG90"/>
<feature type="transmembrane region" description="Helical" evidence="1">
    <location>
        <begin position="191"/>
        <end position="211"/>
    </location>
</feature>
<dbReference type="PANTHER" id="PTHR34980:SF2">
    <property type="entry name" value="INNER MEMBRANE PROTEIN YHAH-RELATED"/>
    <property type="match status" value="1"/>
</dbReference>